<proteinExistence type="predicted"/>
<protein>
    <recommendedName>
        <fullName evidence="1">N-acetyltransferase domain-containing protein</fullName>
    </recommendedName>
</protein>
<dbReference type="Proteomes" id="UP000042958">
    <property type="component" value="Unassembled WGS sequence"/>
</dbReference>
<organism evidence="2 3">
    <name type="scientific">Penicillium brasilianum</name>
    <dbReference type="NCBI Taxonomy" id="104259"/>
    <lineage>
        <taxon>Eukaryota</taxon>
        <taxon>Fungi</taxon>
        <taxon>Dikarya</taxon>
        <taxon>Ascomycota</taxon>
        <taxon>Pezizomycotina</taxon>
        <taxon>Eurotiomycetes</taxon>
        <taxon>Eurotiomycetidae</taxon>
        <taxon>Eurotiales</taxon>
        <taxon>Aspergillaceae</taxon>
        <taxon>Penicillium</taxon>
    </lineage>
</organism>
<accession>A0A0F7TK62</accession>
<keyword evidence="3" id="KW-1185">Reference proteome</keyword>
<dbReference type="InterPro" id="IPR000182">
    <property type="entry name" value="GNAT_dom"/>
</dbReference>
<dbReference type="Pfam" id="PF13302">
    <property type="entry name" value="Acetyltransf_3"/>
    <property type="match status" value="1"/>
</dbReference>
<dbReference type="GO" id="GO:1990189">
    <property type="term" value="F:protein N-terminal-serine acetyltransferase activity"/>
    <property type="evidence" value="ECO:0007669"/>
    <property type="project" value="TreeGrafter"/>
</dbReference>
<dbReference type="AlphaFoldDB" id="A0A0F7TK62"/>
<dbReference type="PANTHER" id="PTHR43441">
    <property type="entry name" value="RIBOSOMAL-PROTEIN-SERINE ACETYLTRANSFERASE"/>
    <property type="match status" value="1"/>
</dbReference>
<sequence length="241" mass="27383">MTQLSTFLFPIREVSNDRIKLIPFNPDHHTHAFFRLSSPHPELYTHMPMGPWDSEEALKAEFYSQSQTQLLSFSNPTSLAFAIIDKTRPPSIDDPEGELAGTVSLVRTSDTHLCTEIGFIIILPPFQRTHVAKNAVGLALQYSLQDPQIGGLGLRRVHWRTSTMNVASARLAEKMGFERVGVVPWHMRFVKGKKRAKTGNGKSLPPGSDPNDLWRDTIDYSLSWERWENFAREETRKQIAL</sequence>
<reference evidence="3" key="1">
    <citation type="journal article" date="2015" name="Genome Announc.">
        <title>Draft genome sequence of the fungus Penicillium brasilianum MG11.</title>
        <authorList>
            <person name="Horn F."/>
            <person name="Linde J."/>
            <person name="Mattern D.J."/>
            <person name="Walther G."/>
            <person name="Guthke R."/>
            <person name="Brakhage A.A."/>
            <person name="Valiante V."/>
        </authorList>
    </citation>
    <scope>NUCLEOTIDE SEQUENCE [LARGE SCALE GENOMIC DNA]</scope>
    <source>
        <strain evidence="3">MG11</strain>
    </source>
</reference>
<dbReference type="PANTHER" id="PTHR43441:SF5">
    <property type="entry name" value="FAMILY ACETYLTRANSFERASE, PUTATIVE-RELATED"/>
    <property type="match status" value="1"/>
</dbReference>
<gene>
    <name evidence="2" type="ORF">PMG11_05655</name>
</gene>
<dbReference type="InterPro" id="IPR051908">
    <property type="entry name" value="Ribosomal_N-acetyltransferase"/>
</dbReference>
<dbReference type="OrthoDB" id="41238at2759"/>
<dbReference type="GO" id="GO:0008999">
    <property type="term" value="F:protein-N-terminal-alanine acetyltransferase activity"/>
    <property type="evidence" value="ECO:0007669"/>
    <property type="project" value="TreeGrafter"/>
</dbReference>
<dbReference type="EMBL" id="CDHK01000005">
    <property type="protein sequence ID" value="CEJ56944.1"/>
    <property type="molecule type" value="Genomic_DNA"/>
</dbReference>
<dbReference type="Gene3D" id="3.40.630.30">
    <property type="match status" value="1"/>
</dbReference>
<name>A0A0F7TK62_PENBI</name>
<dbReference type="PROSITE" id="PS51186">
    <property type="entry name" value="GNAT"/>
    <property type="match status" value="1"/>
</dbReference>
<dbReference type="SUPFAM" id="SSF55729">
    <property type="entry name" value="Acyl-CoA N-acyltransferases (Nat)"/>
    <property type="match status" value="1"/>
</dbReference>
<feature type="domain" description="N-acetyltransferase" evidence="1">
    <location>
        <begin position="49"/>
        <end position="196"/>
    </location>
</feature>
<evidence type="ECO:0000313" key="2">
    <source>
        <dbReference type="EMBL" id="CEJ56944.1"/>
    </source>
</evidence>
<dbReference type="InterPro" id="IPR016181">
    <property type="entry name" value="Acyl_CoA_acyltransferase"/>
</dbReference>
<evidence type="ECO:0000259" key="1">
    <source>
        <dbReference type="PROSITE" id="PS51186"/>
    </source>
</evidence>
<evidence type="ECO:0000313" key="3">
    <source>
        <dbReference type="Proteomes" id="UP000042958"/>
    </source>
</evidence>